<evidence type="ECO:0000256" key="5">
    <source>
        <dbReference type="ARBA" id="ARBA00023015"/>
    </source>
</evidence>
<dbReference type="EMBL" id="VSWD01000010">
    <property type="protein sequence ID" value="KAK3091367.1"/>
    <property type="molecule type" value="Genomic_DNA"/>
</dbReference>
<feature type="compositionally biased region" description="Basic and acidic residues" evidence="10">
    <location>
        <begin position="316"/>
        <end position="326"/>
    </location>
</feature>
<dbReference type="PRINTS" id="PR00047">
    <property type="entry name" value="STROIDFINGER"/>
</dbReference>
<evidence type="ECO:0000313" key="12">
    <source>
        <dbReference type="EMBL" id="KAK3091367.1"/>
    </source>
</evidence>
<evidence type="ECO:0000256" key="4">
    <source>
        <dbReference type="ARBA" id="ARBA00022833"/>
    </source>
</evidence>
<dbReference type="AlphaFoldDB" id="A0AA88XS64"/>
<keyword evidence="2" id="KW-0479">Metal-binding</keyword>
<dbReference type="PANTHER" id="PTHR45805:SF2">
    <property type="entry name" value="NUCLEAR HORMONE RECEPTOR HR3-RELATED"/>
    <property type="match status" value="1"/>
</dbReference>
<proteinExistence type="predicted"/>
<keyword evidence="3" id="KW-0863">Zinc-finger</keyword>
<feature type="compositionally biased region" description="Polar residues" evidence="10">
    <location>
        <begin position="176"/>
        <end position="187"/>
    </location>
</feature>
<feature type="domain" description="Nuclear receptor" evidence="11">
    <location>
        <begin position="9"/>
        <end position="87"/>
    </location>
</feature>
<gene>
    <name evidence="12" type="ORF">FSP39_019309</name>
</gene>
<evidence type="ECO:0000256" key="10">
    <source>
        <dbReference type="SAM" id="MobiDB-lite"/>
    </source>
</evidence>
<sequence>KPTSTANWSLKCLVCGDRSSGIHYGVLACEGCKGFFRRALQDIGDPARKRCYYNKNCDITILTRNRCQYCRLQKCLALGMSRSAAKLGRRSRKMREMIRTMEDSQTEQALHGLLSLNSEVERHIAATAEAVVKAESASSEGMSKEQPTQASMAALSMLLKQRAMSQPSPDQHRNSVETNCSAEDSNDSLPVQHVNIKQEVEAAASPLDDRYPPVSSQQYDVRINTVPAHTQVSDLTPRGSIVSSLLTLPQHIAFRYPHPHPQFLLPGMEEKASLEQHYPYVQSPLSQHNKLSSHDNYLVPQQSVIVENMTLDLRKHNRGDPVEKFHKSPIKKRPYNPDVNTEDEEQTAKYPRQSPSPSQLSSPDTYPQKLVISTSSSKSYPMTPVHDRPSDHTAVVAPMIQPHISPREEETKLTIPLLTYRIH</sequence>
<keyword evidence="4" id="KW-0862">Zinc</keyword>
<evidence type="ECO:0000256" key="1">
    <source>
        <dbReference type="ARBA" id="ARBA00004123"/>
    </source>
</evidence>
<dbReference type="PANTHER" id="PTHR45805">
    <property type="entry name" value="NUCLEAR HORMONE RECEPTOR HR3-RELATED"/>
    <property type="match status" value="1"/>
</dbReference>
<evidence type="ECO:0000256" key="7">
    <source>
        <dbReference type="ARBA" id="ARBA00023163"/>
    </source>
</evidence>
<protein>
    <recommendedName>
        <fullName evidence="11">Nuclear receptor domain-containing protein</fullName>
    </recommendedName>
</protein>
<evidence type="ECO:0000256" key="2">
    <source>
        <dbReference type="ARBA" id="ARBA00022723"/>
    </source>
</evidence>
<feature type="region of interest" description="Disordered" evidence="10">
    <location>
        <begin position="163"/>
        <end position="187"/>
    </location>
</feature>
<keyword evidence="8" id="KW-0675">Receptor</keyword>
<organism evidence="12 13">
    <name type="scientific">Pinctada imbricata</name>
    <name type="common">Atlantic pearl-oyster</name>
    <name type="synonym">Pinctada martensii</name>
    <dbReference type="NCBI Taxonomy" id="66713"/>
    <lineage>
        <taxon>Eukaryota</taxon>
        <taxon>Metazoa</taxon>
        <taxon>Spiralia</taxon>
        <taxon>Lophotrochozoa</taxon>
        <taxon>Mollusca</taxon>
        <taxon>Bivalvia</taxon>
        <taxon>Autobranchia</taxon>
        <taxon>Pteriomorphia</taxon>
        <taxon>Pterioida</taxon>
        <taxon>Pterioidea</taxon>
        <taxon>Pteriidae</taxon>
        <taxon>Pinctada</taxon>
    </lineage>
</organism>
<evidence type="ECO:0000256" key="3">
    <source>
        <dbReference type="ARBA" id="ARBA00022771"/>
    </source>
</evidence>
<dbReference type="SUPFAM" id="SSF57716">
    <property type="entry name" value="Glucocorticoid receptor-like (DNA-binding domain)"/>
    <property type="match status" value="1"/>
</dbReference>
<feature type="region of interest" description="Disordered" evidence="10">
    <location>
        <begin position="316"/>
        <end position="366"/>
    </location>
</feature>
<dbReference type="GO" id="GO:0000978">
    <property type="term" value="F:RNA polymerase II cis-regulatory region sequence-specific DNA binding"/>
    <property type="evidence" value="ECO:0007669"/>
    <property type="project" value="TreeGrafter"/>
</dbReference>
<keyword evidence="5" id="KW-0805">Transcription regulation</keyword>
<dbReference type="PROSITE" id="PS51030">
    <property type="entry name" value="NUCLEAR_REC_DBD_2"/>
    <property type="match status" value="1"/>
</dbReference>
<dbReference type="Proteomes" id="UP001186944">
    <property type="component" value="Unassembled WGS sequence"/>
</dbReference>
<evidence type="ECO:0000313" key="13">
    <source>
        <dbReference type="Proteomes" id="UP001186944"/>
    </source>
</evidence>
<evidence type="ECO:0000256" key="8">
    <source>
        <dbReference type="ARBA" id="ARBA00023170"/>
    </source>
</evidence>
<dbReference type="GO" id="GO:0008270">
    <property type="term" value="F:zinc ion binding"/>
    <property type="evidence" value="ECO:0007669"/>
    <property type="project" value="UniProtKB-KW"/>
</dbReference>
<dbReference type="InterPro" id="IPR001628">
    <property type="entry name" value="Znf_hrmn_rcpt"/>
</dbReference>
<comment type="caution">
    <text evidence="12">The sequence shown here is derived from an EMBL/GenBank/DDBJ whole genome shotgun (WGS) entry which is preliminary data.</text>
</comment>
<dbReference type="Gene3D" id="3.30.50.10">
    <property type="entry name" value="Erythroid Transcription Factor GATA-1, subunit A"/>
    <property type="match status" value="1"/>
</dbReference>
<feature type="non-terminal residue" evidence="12">
    <location>
        <position position="1"/>
    </location>
</feature>
<dbReference type="InterPro" id="IPR013088">
    <property type="entry name" value="Znf_NHR/GATA"/>
</dbReference>
<keyword evidence="7" id="KW-0804">Transcription</keyword>
<comment type="subcellular location">
    <subcellularLocation>
        <location evidence="1">Nucleus</location>
    </subcellularLocation>
</comment>
<dbReference type="GO" id="GO:0005634">
    <property type="term" value="C:nucleus"/>
    <property type="evidence" value="ECO:0007669"/>
    <property type="project" value="UniProtKB-SubCell"/>
</dbReference>
<evidence type="ECO:0000256" key="9">
    <source>
        <dbReference type="ARBA" id="ARBA00023242"/>
    </source>
</evidence>
<evidence type="ECO:0000259" key="11">
    <source>
        <dbReference type="PROSITE" id="PS51030"/>
    </source>
</evidence>
<keyword evidence="9" id="KW-0539">Nucleus</keyword>
<accession>A0AA88XS64</accession>
<evidence type="ECO:0000256" key="6">
    <source>
        <dbReference type="ARBA" id="ARBA00023125"/>
    </source>
</evidence>
<dbReference type="PROSITE" id="PS00031">
    <property type="entry name" value="NUCLEAR_REC_DBD_1"/>
    <property type="match status" value="1"/>
</dbReference>
<reference evidence="12" key="1">
    <citation type="submission" date="2019-08" db="EMBL/GenBank/DDBJ databases">
        <title>The improved chromosome-level genome for the pearl oyster Pinctada fucata martensii using PacBio sequencing and Hi-C.</title>
        <authorList>
            <person name="Zheng Z."/>
        </authorList>
    </citation>
    <scope>NUCLEOTIDE SEQUENCE</scope>
    <source>
        <strain evidence="12">ZZ-2019</strain>
        <tissue evidence="12">Adductor muscle</tissue>
    </source>
</reference>
<dbReference type="Pfam" id="PF00105">
    <property type="entry name" value="zf-C4"/>
    <property type="match status" value="1"/>
</dbReference>
<feature type="compositionally biased region" description="Low complexity" evidence="10">
    <location>
        <begin position="351"/>
        <end position="363"/>
    </location>
</feature>
<dbReference type="GO" id="GO:0004879">
    <property type="term" value="F:nuclear receptor activity"/>
    <property type="evidence" value="ECO:0007669"/>
    <property type="project" value="TreeGrafter"/>
</dbReference>
<dbReference type="SMART" id="SM00399">
    <property type="entry name" value="ZnF_C4"/>
    <property type="match status" value="1"/>
</dbReference>
<name>A0AA88XS64_PINIB</name>
<dbReference type="CDD" id="cd06916">
    <property type="entry name" value="NR_DBD_like"/>
    <property type="match status" value="1"/>
</dbReference>
<keyword evidence="6" id="KW-0238">DNA-binding</keyword>
<keyword evidence="13" id="KW-1185">Reference proteome</keyword>